<keyword evidence="1" id="KW-1133">Transmembrane helix</keyword>
<keyword evidence="1" id="KW-0812">Transmembrane</keyword>
<organism evidence="2 3">
    <name type="scientific">Candidatus Marsarchaeota G2 archaeon ECH_B_SAG-M15</name>
    <dbReference type="NCBI Taxonomy" id="1978162"/>
    <lineage>
        <taxon>Archaea</taxon>
        <taxon>Candidatus Marsarchaeota</taxon>
        <taxon>Candidatus Marsarchaeota group 2</taxon>
    </lineage>
</organism>
<evidence type="ECO:0000313" key="3">
    <source>
        <dbReference type="Proteomes" id="UP000240490"/>
    </source>
</evidence>
<evidence type="ECO:0000313" key="2">
    <source>
        <dbReference type="EMBL" id="PSN91782.1"/>
    </source>
</evidence>
<comment type="caution">
    <text evidence="2">The sequence shown here is derived from an EMBL/GenBank/DDBJ whole genome shotgun (WGS) entry which is preliminary data.</text>
</comment>
<feature type="transmembrane region" description="Helical" evidence="1">
    <location>
        <begin position="142"/>
        <end position="163"/>
    </location>
</feature>
<dbReference type="AlphaFoldDB" id="A0A2R6AZH0"/>
<reference evidence="2 3" key="1">
    <citation type="submission" date="2017-04" db="EMBL/GenBank/DDBJ databases">
        <title>Novel microbial lineages endemic to geothermal iron-oxide mats fill important gaps in the evolutionary history of Archaea.</title>
        <authorList>
            <person name="Jay Z.J."/>
            <person name="Beam J.P."/>
            <person name="Dlakic M."/>
            <person name="Rusch D.B."/>
            <person name="Kozubal M.A."/>
            <person name="Inskeep W.P."/>
        </authorList>
    </citation>
    <scope>NUCLEOTIDE SEQUENCE [LARGE SCALE GENOMIC DNA]</scope>
    <source>
        <strain evidence="2">ECH_B_SAG-M15</strain>
    </source>
</reference>
<feature type="transmembrane region" description="Helical" evidence="1">
    <location>
        <begin position="72"/>
        <end position="92"/>
    </location>
</feature>
<sequence>MLLVLTLSFTYIGQMLLSTKSGEPLLNNFSYSIGGLNLFGHLSKISLVGFIAPAATSSVILAWLLRSQDTRALETLGVGVCITALVFLAFLMSPSYVVRIVDMTRTGGGGGLYSFIMLTLEVFVLLYLSYKWGLVCDVRKISAAFYVAGFLIGATSDLLYAKIGSAIMGGFGVFDGDFMFPLGFALSALCFSRMMRRLEKRRLRAS</sequence>
<keyword evidence="1" id="KW-0472">Membrane</keyword>
<evidence type="ECO:0000256" key="1">
    <source>
        <dbReference type="SAM" id="Phobius"/>
    </source>
</evidence>
<feature type="transmembrane region" description="Helical" evidence="1">
    <location>
        <begin position="112"/>
        <end position="130"/>
    </location>
</feature>
<accession>A0A2R6AZH0</accession>
<gene>
    <name evidence="2" type="ORF">B9Q08_02255</name>
</gene>
<name>A0A2R6AZH0_9ARCH</name>
<feature type="transmembrane region" description="Helical" evidence="1">
    <location>
        <begin position="178"/>
        <end position="195"/>
    </location>
</feature>
<protein>
    <submittedName>
        <fullName evidence="2">Uncharacterized protein</fullName>
    </submittedName>
</protein>
<dbReference type="Proteomes" id="UP000240490">
    <property type="component" value="Unassembled WGS sequence"/>
</dbReference>
<feature type="transmembrane region" description="Helical" evidence="1">
    <location>
        <begin position="42"/>
        <end position="65"/>
    </location>
</feature>
<proteinExistence type="predicted"/>
<dbReference type="EMBL" id="NEXJ01000038">
    <property type="protein sequence ID" value="PSN91782.1"/>
    <property type="molecule type" value="Genomic_DNA"/>
</dbReference>